<dbReference type="CDD" id="cd04181">
    <property type="entry name" value="NTP_transferase"/>
    <property type="match status" value="1"/>
</dbReference>
<keyword evidence="4" id="KW-1185">Reference proteome</keyword>
<organism evidence="3 4">
    <name type="scientific">Thermoplasma volcanium (strain ATCC 51530 / DSM 4299 / JCM 9571 / NBRC 15438 / GSS1)</name>
    <dbReference type="NCBI Taxonomy" id="273116"/>
    <lineage>
        <taxon>Archaea</taxon>
        <taxon>Methanobacteriati</taxon>
        <taxon>Thermoplasmatota</taxon>
        <taxon>Thermoplasmata</taxon>
        <taxon>Thermoplasmatales</taxon>
        <taxon>Thermoplasmataceae</taxon>
        <taxon>Thermoplasma</taxon>
    </lineage>
</organism>
<dbReference type="Proteomes" id="UP000001017">
    <property type="component" value="Chromosome"/>
</dbReference>
<dbReference type="SUPFAM" id="SSF53448">
    <property type="entry name" value="Nucleotide-diphospho-sugar transferases"/>
    <property type="match status" value="1"/>
</dbReference>
<reference evidence="3 4" key="2">
    <citation type="journal article" date="2000" name="Proc. Natl. Acad. Sci. U.S.A.">
        <title>Archaeal adaptation to higher temperatures revealed by genomic sequence of Thermoplasma volcanium.</title>
        <authorList>
            <person name="Kawashima T."/>
            <person name="Amano N."/>
            <person name="Koike H."/>
            <person name="Makino S."/>
            <person name="Higuchi S."/>
            <person name="Kawashima-Ohya Y."/>
            <person name="Watanabe K."/>
            <person name="Yamazaki M."/>
            <person name="Kanehori K."/>
            <person name="Kawamoto T."/>
            <person name="Nunoshiba T."/>
            <person name="Yamamoto Y."/>
            <person name="Aramaki H."/>
            <person name="Makino K."/>
            <person name="Suzuki M."/>
        </authorList>
    </citation>
    <scope>NUCLEOTIDE SEQUENCE [LARGE SCALE GENOMIC DNA]</scope>
    <source>
        <strain evidence="4">ATCC 51530 / DSM 4299 / JCM 9571 / NBRC 15438 / GSS1</strain>
    </source>
</reference>
<dbReference type="PANTHER" id="PTHR22572">
    <property type="entry name" value="SUGAR-1-PHOSPHATE GUANYL TRANSFERASE"/>
    <property type="match status" value="1"/>
</dbReference>
<dbReference type="RefSeq" id="WP_010916337.1">
    <property type="nucleotide sequence ID" value="NC_002689.2"/>
</dbReference>
<dbReference type="Pfam" id="PF24894">
    <property type="entry name" value="Hexapep_GlmU"/>
    <property type="match status" value="1"/>
</dbReference>
<dbReference type="KEGG" id="tvo:TVG0079558"/>
<feature type="domain" description="Glucose-1-phosphate adenylyltransferase/Bifunctional protein GlmU-like C-terminal hexapeptide" evidence="2">
    <location>
        <begin position="293"/>
        <end position="345"/>
    </location>
</feature>
<dbReference type="InterPro" id="IPR050486">
    <property type="entry name" value="Mannose-1P_guanyltransferase"/>
</dbReference>
<feature type="domain" description="Nucleotidyl transferase" evidence="1">
    <location>
        <begin position="4"/>
        <end position="232"/>
    </location>
</feature>
<dbReference type="GeneID" id="1441567"/>
<dbReference type="InterPro" id="IPR029044">
    <property type="entry name" value="Nucleotide-diphossugar_trans"/>
</dbReference>
<dbReference type="OrthoDB" id="15372at2157"/>
<dbReference type="Pfam" id="PF00483">
    <property type="entry name" value="NTP_transferase"/>
    <property type="match status" value="1"/>
</dbReference>
<dbReference type="EMBL" id="BA000011">
    <property type="protein sequence ID" value="BAB59222.1"/>
    <property type="molecule type" value="Genomic_DNA"/>
</dbReference>
<dbReference type="InterPro" id="IPR056818">
    <property type="entry name" value="GlmU/GlgC-like_hexapep"/>
</dbReference>
<evidence type="ECO:0000313" key="3">
    <source>
        <dbReference type="EMBL" id="BAB59222.1"/>
    </source>
</evidence>
<dbReference type="STRING" id="273116.gene:9380846"/>
<dbReference type="PhylomeDB" id="Q97CM1"/>
<gene>
    <name evidence="3" type="ORF">TVG0079558</name>
</gene>
<reference evidence="3 4" key="1">
    <citation type="journal article" date="1999" name="Proc. Jpn. Acad.">
        <title>Determination of the complete genomic DNA sequence of Thermoplasma volvanium GSS1.</title>
        <authorList>
            <person name="Kawashima T."/>
            <person name="Yamamoto Y."/>
            <person name="Aramaki H."/>
            <person name="Nunoshiba T."/>
            <person name="Kawamoto T."/>
            <person name="Watanabe K."/>
            <person name="Yamazaki M."/>
            <person name="Kanehori K."/>
            <person name="Amano N."/>
            <person name="Ohya Y."/>
            <person name="Makino K."/>
            <person name="Suzuki M."/>
        </authorList>
    </citation>
    <scope>NUCLEOTIDE SEQUENCE [LARGE SCALE GENOMIC DNA]</scope>
    <source>
        <strain evidence="4">ATCC 51530 / DSM 4299 / JCM 9571 / NBRC 15438 / GSS1</strain>
    </source>
</reference>
<dbReference type="HOGENOM" id="CLU_029499_0_2_2"/>
<evidence type="ECO:0000313" key="4">
    <source>
        <dbReference type="Proteomes" id="UP000001017"/>
    </source>
</evidence>
<dbReference type="InterPro" id="IPR005835">
    <property type="entry name" value="NTP_transferase_dom"/>
</dbReference>
<sequence>MTVKGVLMAGGKGTRLRPITYSIPKPLVPVAGKPVISYILDSFYNAGVKDIIITTGYKFEALIKGVLENKFSDQNILFSVEKDPAGTAGGVKLAENFIDDTFVVGSGDILIDFDVSKMIEEHKKRGANITIALTRVDDPSQFGIAEVDDEGYVKRFLEKPKKSETFSNTINAGVYVIEPSVLEYIPKGVQFDFAKDLFPKAMANGIKIYTYEINGVWLDAGRPGDLIKANQIMVDKYGDRNINGSRMILKARIPDGVNVSGPTYIGEGVAIGKGSSIDSSTIYEGVQIGNDVEIKNSVIMSSCRILDGSKISDSVIMQNTVIGEACEIRNSVLSQKLNLQKGSRVFDVALSSEIIQDEN</sequence>
<name>Q97CM1_THEVO</name>
<dbReference type="AlphaFoldDB" id="Q97CM1"/>
<protein>
    <submittedName>
        <fullName evidence="3">Mannose-1-phosphate guanyltransferase</fullName>
    </submittedName>
</protein>
<dbReference type="Gene3D" id="2.160.10.10">
    <property type="entry name" value="Hexapeptide repeat proteins"/>
    <property type="match status" value="1"/>
</dbReference>
<accession>Q97CM1</accession>
<dbReference type="PaxDb" id="273116-14324294"/>
<evidence type="ECO:0000259" key="2">
    <source>
        <dbReference type="Pfam" id="PF24894"/>
    </source>
</evidence>
<dbReference type="eggNOG" id="arCOG00666">
    <property type="taxonomic scope" value="Archaea"/>
</dbReference>
<dbReference type="Gene3D" id="3.90.550.10">
    <property type="entry name" value="Spore Coat Polysaccharide Biosynthesis Protein SpsA, Chain A"/>
    <property type="match status" value="1"/>
</dbReference>
<proteinExistence type="predicted"/>
<evidence type="ECO:0000259" key="1">
    <source>
        <dbReference type="Pfam" id="PF00483"/>
    </source>
</evidence>